<dbReference type="Proteomes" id="UP000183832">
    <property type="component" value="Unassembled WGS sequence"/>
</dbReference>
<name>A0A1J1J2T9_9DIPT</name>
<evidence type="ECO:0000313" key="2">
    <source>
        <dbReference type="Proteomes" id="UP000183832"/>
    </source>
</evidence>
<evidence type="ECO:0000313" key="1">
    <source>
        <dbReference type="EMBL" id="CRL06100.1"/>
    </source>
</evidence>
<organism evidence="1 2">
    <name type="scientific">Clunio marinus</name>
    <dbReference type="NCBI Taxonomy" id="568069"/>
    <lineage>
        <taxon>Eukaryota</taxon>
        <taxon>Metazoa</taxon>
        <taxon>Ecdysozoa</taxon>
        <taxon>Arthropoda</taxon>
        <taxon>Hexapoda</taxon>
        <taxon>Insecta</taxon>
        <taxon>Pterygota</taxon>
        <taxon>Neoptera</taxon>
        <taxon>Endopterygota</taxon>
        <taxon>Diptera</taxon>
        <taxon>Nematocera</taxon>
        <taxon>Chironomoidea</taxon>
        <taxon>Chironomidae</taxon>
        <taxon>Clunio</taxon>
    </lineage>
</organism>
<dbReference type="EMBL" id="CVRI01000066">
    <property type="protein sequence ID" value="CRL06100.1"/>
    <property type="molecule type" value="Genomic_DNA"/>
</dbReference>
<sequence length="191" mass="21516">MVEIQIQLIMNKTCSMNIVACFLFLLSIELHNTSSLQERLFKFRRKFMSGKSCKTLTCLLKTATSSLKESDEHTSPPATPGSRGVHVASSHFSNINANSGKSGCLQLNEKEFHDKKGTTTSESLKCFSKCKTLHEIVLVRLQNQLSISAEYTHVEWKHFLTYHCDHLDLKIISKLSIRSLQNFLASLHAAT</sequence>
<dbReference type="OrthoDB" id="10070374at2759"/>
<reference evidence="1 2" key="1">
    <citation type="submission" date="2015-04" db="EMBL/GenBank/DDBJ databases">
        <authorList>
            <person name="Syromyatnikov M.Y."/>
            <person name="Popov V.N."/>
        </authorList>
    </citation>
    <scope>NUCLEOTIDE SEQUENCE [LARGE SCALE GENOMIC DNA]</scope>
</reference>
<gene>
    <name evidence="1" type="ORF">CLUMA_CG019316</name>
</gene>
<keyword evidence="2" id="KW-1185">Reference proteome</keyword>
<proteinExistence type="predicted"/>
<protein>
    <submittedName>
        <fullName evidence="1">CLUMA_CG019316, isoform A</fullName>
    </submittedName>
</protein>
<accession>A0A1J1J2T9</accession>
<dbReference type="AlphaFoldDB" id="A0A1J1J2T9"/>